<dbReference type="Proteomes" id="UP000242972">
    <property type="component" value="Unassembled WGS sequence"/>
</dbReference>
<dbReference type="CDD" id="cd00408">
    <property type="entry name" value="DHDPS-like"/>
    <property type="match status" value="1"/>
</dbReference>
<dbReference type="InterPro" id="IPR013785">
    <property type="entry name" value="Aldolase_TIM"/>
</dbReference>
<evidence type="ECO:0000256" key="4">
    <source>
        <dbReference type="PIRSR" id="PIRSR001365-2"/>
    </source>
</evidence>
<dbReference type="InterPro" id="IPR002220">
    <property type="entry name" value="DapA-like"/>
</dbReference>
<organism evidence="5 6">
    <name type="scientific">Sulfobacillus benefaciens</name>
    <dbReference type="NCBI Taxonomy" id="453960"/>
    <lineage>
        <taxon>Bacteria</taxon>
        <taxon>Bacillati</taxon>
        <taxon>Bacillota</taxon>
        <taxon>Clostridia</taxon>
        <taxon>Eubacteriales</taxon>
        <taxon>Clostridiales Family XVII. Incertae Sedis</taxon>
        <taxon>Sulfobacillus</taxon>
    </lineage>
</organism>
<evidence type="ECO:0000256" key="1">
    <source>
        <dbReference type="ARBA" id="ARBA00007592"/>
    </source>
</evidence>
<gene>
    <name evidence="5" type="ORF">C7B46_13740</name>
</gene>
<reference evidence="5 6" key="1">
    <citation type="journal article" date="2014" name="BMC Genomics">
        <title>Comparison of environmental and isolate Sulfobacillus genomes reveals diverse carbon, sulfur, nitrogen, and hydrogen metabolisms.</title>
        <authorList>
            <person name="Justice N.B."/>
            <person name="Norman A."/>
            <person name="Brown C.T."/>
            <person name="Singh A."/>
            <person name="Thomas B.C."/>
            <person name="Banfield J.F."/>
        </authorList>
    </citation>
    <scope>NUCLEOTIDE SEQUENCE [LARGE SCALE GENOMIC DNA]</scope>
    <source>
        <strain evidence="5">AMDSBA4</strain>
    </source>
</reference>
<proteinExistence type="inferred from homology"/>
<dbReference type="SMART" id="SM01130">
    <property type="entry name" value="DHDPS"/>
    <property type="match status" value="1"/>
</dbReference>
<protein>
    <recommendedName>
        <fullName evidence="7">Dihydrodipicolinate synthase family protein</fullName>
    </recommendedName>
</protein>
<dbReference type="GO" id="GO:0005829">
    <property type="term" value="C:cytosol"/>
    <property type="evidence" value="ECO:0007669"/>
    <property type="project" value="TreeGrafter"/>
</dbReference>
<name>A0A2T2XDN0_9FIRM</name>
<evidence type="ECO:0000313" key="6">
    <source>
        <dbReference type="Proteomes" id="UP000242972"/>
    </source>
</evidence>
<sequence>MLKDITGIWGILLTPFTDQGDIDWESFDREIEYCITSGMQGIVAPAVASEFYTLTDRERQQMVHTISQRTQDRLPFVIGVSAPYARQAAFWAQDASNEGAAAVMAMPPYVGHVQRPGIQAIIEYFQAIAQAAACPVILQNTPSYFSGSMSLDVLTRVIEDVPRITYVKEEGVAAAFRMQAIREAFVSRTPALIGGIGGLYLLTEAACGAQAWMPACEVGDVLAKVVGALDREDQDAAQLLYHRLLPVLVAEQLMGMVWAKAVLRRRGIFRTVTMRAPSMAWGPIQEAELNRLWPIIEDLVSVPLT</sequence>
<dbReference type="AlphaFoldDB" id="A0A2T2XDN0"/>
<keyword evidence="2 3" id="KW-0456">Lyase</keyword>
<dbReference type="Gene3D" id="3.20.20.70">
    <property type="entry name" value="Aldolase class I"/>
    <property type="match status" value="1"/>
</dbReference>
<dbReference type="PIRSF" id="PIRSF001365">
    <property type="entry name" value="DHDPS"/>
    <property type="match status" value="1"/>
</dbReference>
<dbReference type="PANTHER" id="PTHR12128:SF66">
    <property type="entry name" value="4-HYDROXY-2-OXOGLUTARATE ALDOLASE, MITOCHONDRIAL"/>
    <property type="match status" value="1"/>
</dbReference>
<comment type="caution">
    <text evidence="5">The sequence shown here is derived from an EMBL/GenBank/DDBJ whole genome shotgun (WGS) entry which is preliminary data.</text>
</comment>
<dbReference type="PANTHER" id="PTHR12128">
    <property type="entry name" value="DIHYDRODIPICOLINATE SYNTHASE"/>
    <property type="match status" value="1"/>
</dbReference>
<evidence type="ECO:0000256" key="2">
    <source>
        <dbReference type="ARBA" id="ARBA00023239"/>
    </source>
</evidence>
<evidence type="ECO:0000256" key="3">
    <source>
        <dbReference type="PIRNR" id="PIRNR001365"/>
    </source>
</evidence>
<accession>A0A2T2XDN0</accession>
<evidence type="ECO:0000313" key="5">
    <source>
        <dbReference type="EMBL" id="PSR32578.1"/>
    </source>
</evidence>
<dbReference type="GO" id="GO:0008840">
    <property type="term" value="F:4-hydroxy-tetrahydrodipicolinate synthase activity"/>
    <property type="evidence" value="ECO:0007669"/>
    <property type="project" value="TreeGrafter"/>
</dbReference>
<feature type="binding site" evidence="4">
    <location>
        <position position="213"/>
    </location>
    <ligand>
        <name>pyruvate</name>
        <dbReference type="ChEBI" id="CHEBI:15361"/>
    </ligand>
</feature>
<evidence type="ECO:0008006" key="7">
    <source>
        <dbReference type="Google" id="ProtNLM"/>
    </source>
</evidence>
<comment type="similarity">
    <text evidence="1 3">Belongs to the DapA family.</text>
</comment>
<dbReference type="SUPFAM" id="SSF51569">
    <property type="entry name" value="Aldolase"/>
    <property type="match status" value="1"/>
</dbReference>
<dbReference type="Pfam" id="PF00701">
    <property type="entry name" value="DHDPS"/>
    <property type="match status" value="1"/>
</dbReference>
<dbReference type="EMBL" id="PXYW01000036">
    <property type="protein sequence ID" value="PSR32578.1"/>
    <property type="molecule type" value="Genomic_DNA"/>
</dbReference>